<evidence type="ECO:0000313" key="1">
    <source>
        <dbReference type="EMBL" id="CAA7271182.1"/>
    </source>
</evidence>
<comment type="caution">
    <text evidence="1">The sequence shown here is derived from an EMBL/GenBank/DDBJ whole genome shotgun (WGS) entry which is preliminary data.</text>
</comment>
<evidence type="ECO:0000313" key="2">
    <source>
        <dbReference type="Proteomes" id="UP000467700"/>
    </source>
</evidence>
<sequence>MSLCRVCASWRHAALGMPSLWSWLTIPLTIWNVHCYTPWAFDSQEIYIRRNIAELLDWCRRNAARHPVHLRLELYQELNSECIFDIEGNFIRGLNTEEKGYQPIKEFFASNMFGLIKDLDLALSPKAAGKALSLWSNTLSPPIFEKLECLTLRAYATTGPPPRRGTYSRFPSLRRVHLSGKQDIAHLPWDQLTHLCISYEIPLAAWFNFLTWFQNLESMAINITRQLIRGHFLDPPPGAGPRLRHLTYWAQDVDLCVPFPSLTALRLVKDAKDASPIQGFPGLRRNLSCARSITELHLSASIFRSPYSGIGVFLFNEDASPALNQLVPSIRILVIDSINSITENNWMERDLIRLLDTRWIQFSRGVRGRVEFVYNYVAETLPTAGGRGKSEIGGELREYVETYGSSLSYEVIFRMAPEGWHKFTAYELTNGLSGWDEAMGFYDKGSN</sequence>
<organism evidence="1 2">
    <name type="scientific">Cyclocybe aegerita</name>
    <name type="common">Black poplar mushroom</name>
    <name type="synonym">Agrocybe aegerita</name>
    <dbReference type="NCBI Taxonomy" id="1973307"/>
    <lineage>
        <taxon>Eukaryota</taxon>
        <taxon>Fungi</taxon>
        <taxon>Dikarya</taxon>
        <taxon>Basidiomycota</taxon>
        <taxon>Agaricomycotina</taxon>
        <taxon>Agaricomycetes</taxon>
        <taxon>Agaricomycetidae</taxon>
        <taxon>Agaricales</taxon>
        <taxon>Agaricineae</taxon>
        <taxon>Bolbitiaceae</taxon>
        <taxon>Cyclocybe</taxon>
    </lineage>
</organism>
<dbReference type="EMBL" id="CACVBS010000101">
    <property type="protein sequence ID" value="CAA7271182.1"/>
    <property type="molecule type" value="Genomic_DNA"/>
</dbReference>
<gene>
    <name evidence="1" type="ORF">AAE3_LOCUS13211</name>
</gene>
<proteinExistence type="predicted"/>
<dbReference type="OrthoDB" id="2269034at2759"/>
<dbReference type="Proteomes" id="UP000467700">
    <property type="component" value="Unassembled WGS sequence"/>
</dbReference>
<name>A0A8S0Y0T0_CYCAE</name>
<protein>
    <submittedName>
        <fullName evidence="1">Uncharacterized protein</fullName>
    </submittedName>
</protein>
<accession>A0A8S0Y0T0</accession>
<dbReference type="AlphaFoldDB" id="A0A8S0Y0T0"/>
<reference evidence="1 2" key="1">
    <citation type="submission" date="2020-01" db="EMBL/GenBank/DDBJ databases">
        <authorList>
            <person name="Gupta K D."/>
        </authorList>
    </citation>
    <scope>NUCLEOTIDE SEQUENCE [LARGE SCALE GENOMIC DNA]</scope>
</reference>
<keyword evidence="2" id="KW-1185">Reference proteome</keyword>